<dbReference type="PANTHER" id="PTHR37390">
    <property type="entry name" value="OS02G0592500 PROTEIN"/>
    <property type="match status" value="1"/>
</dbReference>
<dbReference type="InterPro" id="IPR053305">
    <property type="entry name" value="Folate-binding_rcpt-like"/>
</dbReference>
<feature type="signal peptide" evidence="4">
    <location>
        <begin position="1"/>
        <end position="18"/>
    </location>
</feature>
<evidence type="ECO:0000256" key="1">
    <source>
        <dbReference type="ARBA" id="ARBA00022729"/>
    </source>
</evidence>
<keyword evidence="3" id="KW-0472">Membrane</keyword>
<accession>A0A7J6Q042</accession>
<dbReference type="EMBL" id="JABANO010036731">
    <property type="protein sequence ID" value="KAF4701321.1"/>
    <property type="molecule type" value="Genomic_DNA"/>
</dbReference>
<feature type="domain" description="Folate receptor-like" evidence="5">
    <location>
        <begin position="45"/>
        <end position="170"/>
    </location>
</feature>
<feature type="chain" id="PRO_5029848957" description="Folate receptor-like domain-containing protein" evidence="4">
    <location>
        <begin position="19"/>
        <end position="283"/>
    </location>
</feature>
<keyword evidence="2" id="KW-1015">Disulfide bond</keyword>
<dbReference type="OMA" id="EANPECL"/>
<gene>
    <name evidence="6" type="ORF">FOZ63_029439</name>
</gene>
<keyword evidence="7" id="KW-1185">Reference proteome</keyword>
<name>A0A7J6Q042_PEROL</name>
<evidence type="ECO:0000259" key="5">
    <source>
        <dbReference type="Pfam" id="PF03024"/>
    </source>
</evidence>
<protein>
    <recommendedName>
        <fullName evidence="5">Folate receptor-like domain-containing protein</fullName>
    </recommendedName>
</protein>
<evidence type="ECO:0000313" key="6">
    <source>
        <dbReference type="EMBL" id="KAF4701321.1"/>
    </source>
</evidence>
<dbReference type="InterPro" id="IPR018143">
    <property type="entry name" value="Folate_rcpt-like"/>
</dbReference>
<keyword evidence="3" id="KW-0812">Transmembrane</keyword>
<dbReference type="AlphaFoldDB" id="A0A7J6Q042"/>
<dbReference type="Pfam" id="PF03024">
    <property type="entry name" value="Folate_rec"/>
    <property type="match status" value="1"/>
</dbReference>
<evidence type="ECO:0000256" key="3">
    <source>
        <dbReference type="SAM" id="Phobius"/>
    </source>
</evidence>
<keyword evidence="3" id="KW-1133">Transmembrane helix</keyword>
<evidence type="ECO:0000256" key="2">
    <source>
        <dbReference type="ARBA" id="ARBA00023157"/>
    </source>
</evidence>
<feature type="transmembrane region" description="Helical" evidence="3">
    <location>
        <begin position="221"/>
        <end position="248"/>
    </location>
</feature>
<proteinExistence type="predicted"/>
<keyword evidence="1 4" id="KW-0732">Signal</keyword>
<evidence type="ECO:0000313" key="7">
    <source>
        <dbReference type="Proteomes" id="UP000553632"/>
    </source>
</evidence>
<dbReference type="PANTHER" id="PTHR37390:SF1">
    <property type="entry name" value="FOLATE-BINDING PROTEIN 1"/>
    <property type="match status" value="1"/>
</dbReference>
<sequence length="283" mass="31287">MKLLRRLLAARAVTVAAATEPGNCSIAAARYGLTDSPEFSVDRSKSAEPLTFCEDYSANTCCGLRDDLRIRSRFVNLVAKAAGTDEGVSVECANMLRKVACLPCDGHLATQSKLPSICRSFCDSWFDSCRGDFFTVVSSGNRLDLCDPKSSVICSRLDEIVSDSTELCERSGVGQVLEIDGDEEEEDEVDGDFDCFDAQPSPEAASSIPWQPAPPGGYDEIYHWLLGNAKVFVLAALGLLLVVAKMYTKIYSRGGRRREDTRLKDARKDFLERWQRQRDNKID</sequence>
<evidence type="ECO:0000256" key="4">
    <source>
        <dbReference type="SAM" id="SignalP"/>
    </source>
</evidence>
<organism evidence="6 7">
    <name type="scientific">Perkinsus olseni</name>
    <name type="common">Perkinsus atlanticus</name>
    <dbReference type="NCBI Taxonomy" id="32597"/>
    <lineage>
        <taxon>Eukaryota</taxon>
        <taxon>Sar</taxon>
        <taxon>Alveolata</taxon>
        <taxon>Perkinsozoa</taxon>
        <taxon>Perkinsea</taxon>
        <taxon>Perkinsida</taxon>
        <taxon>Perkinsidae</taxon>
        <taxon>Perkinsus</taxon>
    </lineage>
</organism>
<reference evidence="6 7" key="1">
    <citation type="submission" date="2020-04" db="EMBL/GenBank/DDBJ databases">
        <title>Perkinsus olseni comparative genomics.</title>
        <authorList>
            <person name="Bogema D.R."/>
        </authorList>
    </citation>
    <scope>NUCLEOTIDE SEQUENCE [LARGE SCALE GENOMIC DNA]</scope>
    <source>
        <strain evidence="6 7">ATCC PRA-207</strain>
    </source>
</reference>
<dbReference type="Proteomes" id="UP000553632">
    <property type="component" value="Unassembled WGS sequence"/>
</dbReference>
<comment type="caution">
    <text evidence="6">The sequence shown here is derived from an EMBL/GenBank/DDBJ whole genome shotgun (WGS) entry which is preliminary data.</text>
</comment>